<accession>A0A319E683</accession>
<evidence type="ECO:0000313" key="3">
    <source>
        <dbReference type="Proteomes" id="UP000248423"/>
    </source>
</evidence>
<dbReference type="EMBL" id="KZ826363">
    <property type="protein sequence ID" value="PYI04860.1"/>
    <property type="molecule type" value="Genomic_DNA"/>
</dbReference>
<gene>
    <name evidence="2" type="ORF">BO78DRAFT_398568</name>
</gene>
<sequence length="57" mass="6487">MPFGVVGLFFALFCFFDPIWLFGGYRIAEAKSGKVFHPRYGWFLNQGSPFATSLLFS</sequence>
<feature type="transmembrane region" description="Helical" evidence="1">
    <location>
        <begin position="6"/>
        <end position="25"/>
    </location>
</feature>
<dbReference type="VEuPathDB" id="FungiDB:BO78DRAFT_398568"/>
<name>A0A319E683_ASPSB</name>
<keyword evidence="1" id="KW-1133">Transmembrane helix</keyword>
<evidence type="ECO:0000256" key="1">
    <source>
        <dbReference type="SAM" id="Phobius"/>
    </source>
</evidence>
<dbReference type="AlphaFoldDB" id="A0A319E683"/>
<proteinExistence type="predicted"/>
<evidence type="ECO:0000313" key="2">
    <source>
        <dbReference type="EMBL" id="PYI04860.1"/>
    </source>
</evidence>
<keyword evidence="1" id="KW-0472">Membrane</keyword>
<keyword evidence="3" id="KW-1185">Reference proteome</keyword>
<organism evidence="2 3">
    <name type="scientific">Aspergillus sclerotiicarbonarius (strain CBS 121057 / IBT 28362)</name>
    <dbReference type="NCBI Taxonomy" id="1448318"/>
    <lineage>
        <taxon>Eukaryota</taxon>
        <taxon>Fungi</taxon>
        <taxon>Dikarya</taxon>
        <taxon>Ascomycota</taxon>
        <taxon>Pezizomycotina</taxon>
        <taxon>Eurotiomycetes</taxon>
        <taxon>Eurotiomycetidae</taxon>
        <taxon>Eurotiales</taxon>
        <taxon>Aspergillaceae</taxon>
        <taxon>Aspergillus</taxon>
        <taxon>Aspergillus subgen. Circumdati</taxon>
    </lineage>
</organism>
<protein>
    <submittedName>
        <fullName evidence="2">Uncharacterized protein</fullName>
    </submittedName>
</protein>
<keyword evidence="1" id="KW-0812">Transmembrane</keyword>
<reference evidence="2 3" key="1">
    <citation type="submission" date="2018-02" db="EMBL/GenBank/DDBJ databases">
        <title>The genomes of Aspergillus section Nigri reveals drivers in fungal speciation.</title>
        <authorList>
            <consortium name="DOE Joint Genome Institute"/>
            <person name="Vesth T.C."/>
            <person name="Nybo J."/>
            <person name="Theobald S."/>
            <person name="Brandl J."/>
            <person name="Frisvad J.C."/>
            <person name="Nielsen K.F."/>
            <person name="Lyhne E.K."/>
            <person name="Kogle M.E."/>
            <person name="Kuo A."/>
            <person name="Riley R."/>
            <person name="Clum A."/>
            <person name="Nolan M."/>
            <person name="Lipzen A."/>
            <person name="Salamov A."/>
            <person name="Henrissat B."/>
            <person name="Wiebenga A."/>
            <person name="De vries R.P."/>
            <person name="Grigoriev I.V."/>
            <person name="Mortensen U.H."/>
            <person name="Andersen M.R."/>
            <person name="Baker S.E."/>
        </authorList>
    </citation>
    <scope>NUCLEOTIDE SEQUENCE [LARGE SCALE GENOMIC DNA]</scope>
    <source>
        <strain evidence="2 3">CBS 121057</strain>
    </source>
</reference>
<dbReference type="Proteomes" id="UP000248423">
    <property type="component" value="Unassembled WGS sequence"/>
</dbReference>